<feature type="binding site" evidence="5">
    <location>
        <position position="899"/>
    </location>
    <ligand>
        <name>NADP(+)</name>
        <dbReference type="ChEBI" id="CHEBI:58349"/>
    </ligand>
</feature>
<feature type="binding site" evidence="5">
    <location>
        <position position="793"/>
    </location>
    <ligand>
        <name>NADP(+)</name>
        <dbReference type="ChEBI" id="CHEBI:58349"/>
    </ligand>
</feature>
<feature type="binding site" evidence="5">
    <location>
        <position position="937"/>
    </location>
    <ligand>
        <name>NADP(+)</name>
        <dbReference type="ChEBI" id="CHEBI:58349"/>
    </ligand>
</feature>
<evidence type="ECO:0000256" key="3">
    <source>
        <dbReference type="ARBA" id="ARBA00022741"/>
    </source>
</evidence>
<evidence type="ECO:0000313" key="7">
    <source>
        <dbReference type="EMBL" id="WTY33942.1"/>
    </source>
</evidence>
<keyword evidence="2 5" id="KW-0597">Phosphoprotein</keyword>
<feature type="binding site" evidence="5">
    <location>
        <begin position="399"/>
        <end position="400"/>
    </location>
    <ligand>
        <name>AMP</name>
        <dbReference type="ChEBI" id="CHEBI:456215"/>
    </ligand>
</feature>
<dbReference type="PANTHER" id="PTHR43272:SF33">
    <property type="entry name" value="AMP-BINDING DOMAIN-CONTAINING PROTEIN-RELATED"/>
    <property type="match status" value="1"/>
</dbReference>
<dbReference type="CDD" id="cd17632">
    <property type="entry name" value="AFD_CAR-like"/>
    <property type="match status" value="1"/>
</dbReference>
<accession>A0ABZ1N1W0</accession>
<dbReference type="NCBIfam" id="TIGR01746">
    <property type="entry name" value="Thioester-redct"/>
    <property type="match status" value="1"/>
</dbReference>
<evidence type="ECO:0000259" key="6">
    <source>
        <dbReference type="PROSITE" id="PS50075"/>
    </source>
</evidence>
<feature type="binding site" evidence="5">
    <location>
        <position position="803"/>
    </location>
    <ligand>
        <name>NADP(+)</name>
        <dbReference type="ChEBI" id="CHEBI:58349"/>
    </ligand>
</feature>
<feature type="domain" description="Carrier" evidence="6">
    <location>
        <begin position="634"/>
        <end position="712"/>
    </location>
</feature>
<dbReference type="SUPFAM" id="SSF51735">
    <property type="entry name" value="NAD(P)-binding Rossmann-fold domains"/>
    <property type="match status" value="1"/>
</dbReference>
<dbReference type="SMART" id="SM00823">
    <property type="entry name" value="PKS_PP"/>
    <property type="match status" value="1"/>
</dbReference>
<evidence type="ECO:0000256" key="2">
    <source>
        <dbReference type="ARBA" id="ARBA00022553"/>
    </source>
</evidence>
<dbReference type="InterPro" id="IPR046407">
    <property type="entry name" value="CAR"/>
</dbReference>
<comment type="domain">
    <text evidence="5">The N-terminal domain likely catalyzes substrate activation by formation of an initial acyl-AMP intermediate, the central region contains the phosphopantetheine attachment site, and the C-terminal domain catalyzes the reduction by NADPH of the intermediate thioester formed from the attack of the phosphopantetheine thiol at the carbonyl carbon of acyl-AMP.</text>
</comment>
<dbReference type="SUPFAM" id="SSF56801">
    <property type="entry name" value="Acetyl-CoA synthetase-like"/>
    <property type="match status" value="1"/>
</dbReference>
<dbReference type="Proteomes" id="UP001621418">
    <property type="component" value="Chromosome"/>
</dbReference>
<keyword evidence="3 5" id="KW-0547">Nucleotide-binding</keyword>
<keyword evidence="8" id="KW-1185">Reference proteome</keyword>
<protein>
    <recommendedName>
        <fullName evidence="5">Carboxylic acid reductase</fullName>
        <shortName evidence="5">CAR</shortName>
        <ecNumber evidence="5">1.2.1.-</ecNumber>
    </recommendedName>
    <alternativeName>
        <fullName evidence="5">ATP/NADPH-dependent carboxylic acid reductase</fullName>
    </alternativeName>
</protein>
<dbReference type="Pfam" id="PF00501">
    <property type="entry name" value="AMP-binding"/>
    <property type="match status" value="1"/>
</dbReference>
<keyword evidence="5" id="KW-0521">NADP</keyword>
<dbReference type="PROSITE" id="PS00455">
    <property type="entry name" value="AMP_BINDING"/>
    <property type="match status" value="1"/>
</dbReference>
<dbReference type="Gene3D" id="3.40.50.720">
    <property type="entry name" value="NAD(P)-binding Rossmann-like Domain"/>
    <property type="match status" value="1"/>
</dbReference>
<feature type="binding site" evidence="5">
    <location>
        <position position="378"/>
    </location>
    <ligand>
        <name>AMP</name>
        <dbReference type="ChEBI" id="CHEBI:456215"/>
    </ligand>
</feature>
<dbReference type="Pfam" id="PF23562">
    <property type="entry name" value="AMP-binding_C_3"/>
    <property type="match status" value="1"/>
</dbReference>
<dbReference type="Gene3D" id="3.40.50.12780">
    <property type="entry name" value="N-terminal domain of ligase-like"/>
    <property type="match status" value="1"/>
</dbReference>
<evidence type="ECO:0000256" key="5">
    <source>
        <dbReference type="HAMAP-Rule" id="MF_02247"/>
    </source>
</evidence>
<feature type="modified residue" description="O-(pantetheine 4'-phosphoryl)serine" evidence="5">
    <location>
        <position position="671"/>
    </location>
</feature>
<evidence type="ECO:0000313" key="8">
    <source>
        <dbReference type="Proteomes" id="UP001621418"/>
    </source>
</evidence>
<dbReference type="PROSITE" id="PS50075">
    <property type="entry name" value="CARRIER"/>
    <property type="match status" value="1"/>
</dbReference>
<dbReference type="InterPro" id="IPR036291">
    <property type="entry name" value="NAD(P)-bd_dom_sf"/>
</dbReference>
<feature type="binding site" evidence="5">
    <location>
        <begin position="766"/>
        <end position="769"/>
    </location>
    <ligand>
        <name>NADP(+)</name>
        <dbReference type="ChEBI" id="CHEBI:58349"/>
    </ligand>
</feature>
<dbReference type="Gene3D" id="1.10.1200.10">
    <property type="entry name" value="ACP-like"/>
    <property type="match status" value="1"/>
</dbReference>
<dbReference type="Pfam" id="PF00550">
    <property type="entry name" value="PP-binding"/>
    <property type="match status" value="1"/>
</dbReference>
<dbReference type="CDD" id="cd05235">
    <property type="entry name" value="SDR_e1"/>
    <property type="match status" value="1"/>
</dbReference>
<dbReference type="EC" id="1.2.1.-" evidence="5"/>
<dbReference type="InterPro" id="IPR000873">
    <property type="entry name" value="AMP-dep_synth/lig_dom"/>
</dbReference>
<keyword evidence="5" id="KW-0560">Oxidoreductase</keyword>
<sequence>MTVELAAGQLADRIKALYARDEQIRAARPVEDVHAIVTTPGLATARIVETVMTAYADRPALGTRRTELVENGGRSTRKLLPEFDLLTYGQVWERTRALAAAWHRDGVVAGDFVAVLGFTSADYTVLDLATIHLGGVAVPLQAGAGLEQLRSILDETEPTVLAVDTAHLDIAVDAVLAGVTPRSLIVFDHHADDDDHRDALDAARSRLRAGGSALVLRTLDDTIEQGRRADAAPLSVPAEGEDPLALLIYTSGSTGTPKGAMYTQRLVAVGWQPARPLTAINVNFLPMCHIAARLTLNSVLARGGTAYFAAAPDLSTLFTDISLVRPTEIFLVPRVCDMILQRFQRAVAERGDAAIDTVKTELRERFLGGRLLSVLCGSAPIAPDLRAFVESVLHLRLHDGYGSTETGGGVIFDTKVMRPPVLDYKLVDVPELGYFGTDKPYPRGELLLKTTTMIAGYYRRPEVTAEVFDADGFCRTGDVVVELAPDRLAYVDRRNNVLKLSQGEFVTVSRLEAVFAGADLVRQIYVYGSSERAYLLAVVVPTEAALAGPADELRAAVSASLHRAAASAELEPYEIPRDFIIESEPFSTADGMLSGVGKLLRPKLKKRYGQRLEQLYADLARGQEDELQRLRRDAPGLPVYDTVARAARAVLGGDPADLRPDARFGDLGGDSLAALSYSTLLRELLAVDVPVNVLLGPDSDLARIADYVRREREPGTHRTDSDAVHGKGATEIRAADLTLEKFVDVSTAARLPAATPAKTVLITGANGYLGRFLLLSWLERLAPEGGKVICVVRGGDEVAARERLDAAFDTGDSELAIHFQVLAKDTLEVLPGDIGEPNLGVPQPTWDRLAGEVDLIVHSAALVNHVLPYAQLFGPNVVGTAEIIRLALTTTRKPVSYLSTVAVAAQGESFAEDGDVRTMSPVRRLDDSYANGYGNSKWAGEVLLREAAERFGLPVAVFRSDMILAHSHFRGQLNVPDVFTRLLLSVLVTGLAPTSFYRTDSHGQPQRAHYDGLPADFVATAITELGAAASSGYRTYDVLNPHDDGISLDVFVDWLIEAGHRIDRIDSYDDWFARFETALRALPEPQRKHTLLPLLDAYRKPGRPLRGSALPADGFRAAVRAAQIGPDNDIPHLPTDLIAKYVRDLKHLGILE</sequence>
<dbReference type="RefSeq" id="WP_405146220.1">
    <property type="nucleotide sequence ID" value="NZ_CP109527.1"/>
</dbReference>
<dbReference type="InterPro" id="IPR042099">
    <property type="entry name" value="ANL_N_sf"/>
</dbReference>
<comment type="cofactor">
    <cofactor evidence="5">
        <name>pantetheine 4'-phosphate</name>
        <dbReference type="ChEBI" id="CHEBI:47942"/>
    </cofactor>
    <text evidence="5">Binds 1 phosphopantetheine covalently.</text>
</comment>
<comment type="caution">
    <text evidence="5">Lacks conserved residue(s) required for the propagation of feature annotation.</text>
</comment>
<dbReference type="InterPro" id="IPR013120">
    <property type="entry name" value="FAR_NAD-bd"/>
</dbReference>
<feature type="binding site" evidence="5">
    <location>
        <position position="598"/>
    </location>
    <ligand>
        <name>AMP</name>
        <dbReference type="ChEBI" id="CHEBI:456215"/>
    </ligand>
</feature>
<name>A0ABZ1N1W0_9NOCA</name>
<reference evidence="7 8" key="1">
    <citation type="submission" date="2022-10" db="EMBL/GenBank/DDBJ databases">
        <title>The complete genomes of actinobacterial strains from the NBC collection.</title>
        <authorList>
            <person name="Joergensen T.S."/>
            <person name="Alvarez Arevalo M."/>
            <person name="Sterndorff E.B."/>
            <person name="Faurdal D."/>
            <person name="Vuksanovic O."/>
            <person name="Mourched A.-S."/>
            <person name="Charusanti P."/>
            <person name="Shaw S."/>
            <person name="Blin K."/>
            <person name="Weber T."/>
        </authorList>
    </citation>
    <scope>NUCLEOTIDE SEQUENCE [LARGE SCALE GENOMIC DNA]</scope>
    <source>
        <strain evidence="7 8">NBC_01413</strain>
    </source>
</reference>
<feature type="binding site" evidence="5">
    <location>
        <position position="404"/>
    </location>
    <ligand>
        <name>AMP</name>
        <dbReference type="ChEBI" id="CHEBI:456215"/>
    </ligand>
</feature>
<dbReference type="InterPro" id="IPR020845">
    <property type="entry name" value="AMP-binding_CS"/>
</dbReference>
<proteinExistence type="inferred from homology"/>
<dbReference type="InterPro" id="IPR020806">
    <property type="entry name" value="PKS_PP-bd"/>
</dbReference>
<organism evidence="7 8">
    <name type="scientific">Nocardia salmonicida</name>
    <dbReference type="NCBI Taxonomy" id="53431"/>
    <lineage>
        <taxon>Bacteria</taxon>
        <taxon>Bacillati</taxon>
        <taxon>Actinomycetota</taxon>
        <taxon>Actinomycetes</taxon>
        <taxon>Mycobacteriales</taxon>
        <taxon>Nocardiaceae</taxon>
        <taxon>Nocardia</taxon>
    </lineage>
</organism>
<feature type="binding site" evidence="5">
    <location>
        <position position="499"/>
    </location>
    <ligand>
        <name>AMP</name>
        <dbReference type="ChEBI" id="CHEBI:456215"/>
    </ligand>
</feature>
<dbReference type="PANTHER" id="PTHR43272">
    <property type="entry name" value="LONG-CHAIN-FATTY-ACID--COA LIGASE"/>
    <property type="match status" value="1"/>
</dbReference>
<keyword evidence="1 5" id="KW-0596">Phosphopantetheine</keyword>
<dbReference type="HAMAP" id="MF_02247">
    <property type="entry name" value="Carbox_acid_reduct"/>
    <property type="match status" value="1"/>
</dbReference>
<evidence type="ECO:0000256" key="4">
    <source>
        <dbReference type="ARBA" id="ARBA00022840"/>
    </source>
</evidence>
<dbReference type="SUPFAM" id="SSF47336">
    <property type="entry name" value="ACP-like"/>
    <property type="match status" value="1"/>
</dbReference>
<dbReference type="EMBL" id="CP109527">
    <property type="protein sequence ID" value="WTY33942.1"/>
    <property type="molecule type" value="Genomic_DNA"/>
</dbReference>
<dbReference type="NCBIfam" id="NF041592">
    <property type="entry name" value="carboxyl_red"/>
    <property type="match status" value="1"/>
</dbReference>
<comment type="function">
    <text evidence="5">Catalyzes the ATP- and NADPH-dependent reduction of carboxylic acids to the corresponding aldehydes.</text>
</comment>
<dbReference type="InterPro" id="IPR009081">
    <property type="entry name" value="PP-bd_ACP"/>
</dbReference>
<feature type="binding site" evidence="5">
    <location>
        <position position="960"/>
    </location>
    <ligand>
        <name>NADP(+)</name>
        <dbReference type="ChEBI" id="CHEBI:58349"/>
    </ligand>
</feature>
<feature type="binding site" evidence="5">
    <location>
        <position position="478"/>
    </location>
    <ligand>
        <name>AMP</name>
        <dbReference type="ChEBI" id="CHEBI:456215"/>
    </ligand>
</feature>
<feature type="binding site" evidence="5">
    <location>
        <begin position="490"/>
        <end position="493"/>
    </location>
    <ligand>
        <name>AMP</name>
        <dbReference type="ChEBI" id="CHEBI:456215"/>
    </ligand>
</feature>
<dbReference type="Pfam" id="PF07993">
    <property type="entry name" value="NAD_binding_4"/>
    <property type="match status" value="1"/>
</dbReference>
<feature type="binding site" evidence="5">
    <location>
        <begin position="859"/>
        <end position="861"/>
    </location>
    <ligand>
        <name>NADP(+)</name>
        <dbReference type="ChEBI" id="CHEBI:58349"/>
    </ligand>
</feature>
<evidence type="ECO:0000256" key="1">
    <source>
        <dbReference type="ARBA" id="ARBA00022450"/>
    </source>
</evidence>
<feature type="binding site" evidence="5">
    <location>
        <position position="289"/>
    </location>
    <ligand>
        <name>AMP</name>
        <dbReference type="ChEBI" id="CHEBI:456215"/>
    </ligand>
</feature>
<dbReference type="InterPro" id="IPR010080">
    <property type="entry name" value="Thioester_reductase-like_dom"/>
</dbReference>
<comment type="similarity">
    <text evidence="5">Belongs to the ATP-dependent AMP-binding enzyme family. Carboxylic acid reductase subfamily.</text>
</comment>
<dbReference type="InterPro" id="IPR036736">
    <property type="entry name" value="ACP-like_sf"/>
</dbReference>
<keyword evidence="4 5" id="KW-0067">ATP-binding</keyword>
<gene>
    <name evidence="5" type="primary">car</name>
    <name evidence="7" type="ORF">OG308_21680</name>
</gene>
<feature type="binding site" evidence="5">
    <location>
        <position position="933"/>
    </location>
    <ligand>
        <name>NADP(+)</name>
        <dbReference type="ChEBI" id="CHEBI:58349"/>
    </ligand>
</feature>
<comment type="catalytic activity">
    <reaction evidence="5">
        <text>a carboxylate + ATP + NADPH + H(+) = an aldehyde + AMP + diphosphate + NADP(+)</text>
        <dbReference type="Rhea" id="RHEA:50916"/>
        <dbReference type="ChEBI" id="CHEBI:15378"/>
        <dbReference type="ChEBI" id="CHEBI:17478"/>
        <dbReference type="ChEBI" id="CHEBI:29067"/>
        <dbReference type="ChEBI" id="CHEBI:30616"/>
        <dbReference type="ChEBI" id="CHEBI:33019"/>
        <dbReference type="ChEBI" id="CHEBI:57783"/>
        <dbReference type="ChEBI" id="CHEBI:58349"/>
        <dbReference type="ChEBI" id="CHEBI:456215"/>
    </reaction>
</comment>